<dbReference type="InterPro" id="IPR006202">
    <property type="entry name" value="Neur_chan_lig-bd"/>
</dbReference>
<reference evidence="15" key="2">
    <citation type="submission" date="2020-10" db="UniProtKB">
        <authorList>
            <consortium name="WormBaseParasite"/>
        </authorList>
    </citation>
    <scope>IDENTIFICATION</scope>
</reference>
<dbReference type="PROSITE" id="PS00236">
    <property type="entry name" value="NEUROTR_ION_CHANNEL"/>
    <property type="match status" value="1"/>
</dbReference>
<keyword evidence="6 11" id="KW-0732">Signal</keyword>
<feature type="transmembrane region" description="Helical" evidence="11">
    <location>
        <begin position="322"/>
        <end position="338"/>
    </location>
</feature>
<feature type="transmembrane region" description="Helical" evidence="11">
    <location>
        <begin position="293"/>
        <end position="315"/>
    </location>
</feature>
<evidence type="ECO:0000313" key="15">
    <source>
        <dbReference type="WBParaSite" id="Pan_g11909.t1"/>
    </source>
</evidence>
<dbReference type="InterPro" id="IPR006028">
    <property type="entry name" value="GABAA/Glycine_rcpt"/>
</dbReference>
<protein>
    <submittedName>
        <fullName evidence="15">Neur_chan_LBD domain-containing protein</fullName>
    </submittedName>
</protein>
<feature type="chain" id="PRO_5029034081" evidence="11">
    <location>
        <begin position="24"/>
        <end position="553"/>
    </location>
</feature>
<dbReference type="GO" id="GO:0004888">
    <property type="term" value="F:transmembrane signaling receptor activity"/>
    <property type="evidence" value="ECO:0007669"/>
    <property type="project" value="InterPro"/>
</dbReference>
<accession>A0A7E4UR87</accession>
<proteinExistence type="inferred from homology"/>
<evidence type="ECO:0000256" key="5">
    <source>
        <dbReference type="ARBA" id="ARBA00022692"/>
    </source>
</evidence>
<dbReference type="Proteomes" id="UP000492821">
    <property type="component" value="Unassembled WGS sequence"/>
</dbReference>
<dbReference type="GO" id="GO:0005230">
    <property type="term" value="F:extracellular ligand-gated monoatomic ion channel activity"/>
    <property type="evidence" value="ECO:0007669"/>
    <property type="project" value="InterPro"/>
</dbReference>
<feature type="transmembrane region" description="Helical" evidence="11">
    <location>
        <begin position="358"/>
        <end position="380"/>
    </location>
</feature>
<dbReference type="InterPro" id="IPR036719">
    <property type="entry name" value="Neuro-gated_channel_TM_sf"/>
</dbReference>
<dbReference type="InterPro" id="IPR036734">
    <property type="entry name" value="Neur_chan_lig-bd_sf"/>
</dbReference>
<feature type="domain" description="Neurotransmitter-gated ion-channel transmembrane" evidence="13">
    <location>
        <begin position="300"/>
        <end position="526"/>
    </location>
</feature>
<feature type="transmembrane region" description="Helical" evidence="11">
    <location>
        <begin position="509"/>
        <end position="528"/>
    </location>
</feature>
<keyword evidence="7 11" id="KW-1133">Transmembrane helix</keyword>
<reference evidence="14" key="1">
    <citation type="journal article" date="2013" name="Genetics">
        <title>The draft genome and transcriptome of Panagrellus redivivus are shaped by the harsh demands of a free-living lifestyle.</title>
        <authorList>
            <person name="Srinivasan J."/>
            <person name="Dillman A.R."/>
            <person name="Macchietto M.G."/>
            <person name="Heikkinen L."/>
            <person name="Lakso M."/>
            <person name="Fracchia K.M."/>
            <person name="Antoshechkin I."/>
            <person name="Mortazavi A."/>
            <person name="Wong G."/>
            <person name="Sternberg P.W."/>
        </authorList>
    </citation>
    <scope>NUCLEOTIDE SEQUENCE [LARGE SCALE GENOMIC DNA]</scope>
    <source>
        <strain evidence="14">MT8872</strain>
    </source>
</reference>
<evidence type="ECO:0000313" key="14">
    <source>
        <dbReference type="Proteomes" id="UP000492821"/>
    </source>
</evidence>
<evidence type="ECO:0000256" key="1">
    <source>
        <dbReference type="ARBA" id="ARBA00004141"/>
    </source>
</evidence>
<evidence type="ECO:0000256" key="3">
    <source>
        <dbReference type="ARBA" id="ARBA00022448"/>
    </source>
</evidence>
<dbReference type="PRINTS" id="PR00253">
    <property type="entry name" value="GABAARECEPTR"/>
</dbReference>
<dbReference type="PRINTS" id="PR00252">
    <property type="entry name" value="NRIONCHANNEL"/>
</dbReference>
<comment type="subcellular location">
    <subcellularLocation>
        <location evidence="2">Cell membrane</location>
    </subcellularLocation>
    <subcellularLocation>
        <location evidence="1">Membrane</location>
        <topology evidence="1">Multi-pass membrane protein</topology>
    </subcellularLocation>
</comment>
<comment type="similarity">
    <text evidence="11">Belongs to the ligand-gated ion channel (TC 1.A.9) family.</text>
</comment>
<dbReference type="WBParaSite" id="Pan_g11909.t1">
    <property type="protein sequence ID" value="Pan_g11909.t1"/>
    <property type="gene ID" value="Pan_g11909"/>
</dbReference>
<dbReference type="InterPro" id="IPR038050">
    <property type="entry name" value="Neuro_actylchol_rec"/>
</dbReference>
<dbReference type="AlphaFoldDB" id="A0A7E4UR87"/>
<dbReference type="Pfam" id="PF02931">
    <property type="entry name" value="Neur_chan_LBD"/>
    <property type="match status" value="1"/>
</dbReference>
<feature type="domain" description="Neurotransmitter-gated ion-channel ligand-binding" evidence="12">
    <location>
        <begin position="90"/>
        <end position="291"/>
    </location>
</feature>
<evidence type="ECO:0000259" key="13">
    <source>
        <dbReference type="Pfam" id="PF02932"/>
    </source>
</evidence>
<evidence type="ECO:0000256" key="8">
    <source>
        <dbReference type="ARBA" id="ARBA00023065"/>
    </source>
</evidence>
<keyword evidence="14" id="KW-1185">Reference proteome</keyword>
<evidence type="ECO:0000256" key="4">
    <source>
        <dbReference type="ARBA" id="ARBA00022475"/>
    </source>
</evidence>
<sequence length="553" mass="63397">MACINWCTLVFGIVGMCLVFVDSHFVDADDYDVVMKRIRRSADQMPTDRAERSKSAAHYLAEHGKRKSSPKMNLTDDTCSGNNDTLAKGVLESIMGAYDRRSVPMAGGVDVKVDLIIQAMSSISENAASFTADVLFSQIWIDPGMAFDNITRCLPNLTLSHRAIEDIWLPNVCFQNSKSTAIHASPTPNIFLLVYQNGTIWVNYRVKVEAPCEIDMSSFPMDVQRCTMLFESYSFNVGKVRLDWYETGVILDIQQGKLPDFELVRYTWAKSQFYYPAGQWDQLQATFYFRRAFGYYILQLYLPTYLSVCISWIAFWLDPKCLPGRITLSISALMALTFQYGNVVRSLPKVSYVKALDVHVFACMGFIFFSLVELAIVGHVDKLAMREKKRHEEREEARRKKSSRADLLMTQFMGKSESNSYFDRTTSMCAEPTPDCRLPPTWSLGCSTPSGVPTAIGLKRRSLSAARLTINESALRRLHKNNTDTIKKHEHRFLKWRQLEWTGEKVDKLCQIVFPTSFVFFNFFYWLYYSMESAKQFQRLHTDQDLTGSYTIH</sequence>
<dbReference type="Gene3D" id="2.70.170.10">
    <property type="entry name" value="Neurotransmitter-gated ion-channel ligand-binding domain"/>
    <property type="match status" value="1"/>
</dbReference>
<evidence type="ECO:0000256" key="11">
    <source>
        <dbReference type="RuleBase" id="RU000687"/>
    </source>
</evidence>
<keyword evidence="5 11" id="KW-0812">Transmembrane</keyword>
<evidence type="ECO:0000256" key="7">
    <source>
        <dbReference type="ARBA" id="ARBA00022989"/>
    </source>
</evidence>
<evidence type="ECO:0000259" key="12">
    <source>
        <dbReference type="Pfam" id="PF02931"/>
    </source>
</evidence>
<dbReference type="InterPro" id="IPR006029">
    <property type="entry name" value="Neurotrans-gated_channel_TM"/>
</dbReference>
<feature type="signal peptide" evidence="11">
    <location>
        <begin position="1"/>
        <end position="23"/>
    </location>
</feature>
<keyword evidence="8 11" id="KW-0406">Ion transport</keyword>
<keyword evidence="4" id="KW-1003">Cell membrane</keyword>
<dbReference type="CDD" id="cd18990">
    <property type="entry name" value="LGIC_ECD_GABAAR"/>
    <property type="match status" value="1"/>
</dbReference>
<dbReference type="InterPro" id="IPR018000">
    <property type="entry name" value="Neurotransmitter_ion_chnl_CS"/>
</dbReference>
<dbReference type="Pfam" id="PF02932">
    <property type="entry name" value="Neur_chan_memb"/>
    <property type="match status" value="1"/>
</dbReference>
<evidence type="ECO:0000256" key="2">
    <source>
        <dbReference type="ARBA" id="ARBA00004236"/>
    </source>
</evidence>
<dbReference type="CDD" id="cd19049">
    <property type="entry name" value="LGIC_TM_anion"/>
    <property type="match status" value="1"/>
</dbReference>
<evidence type="ECO:0000256" key="6">
    <source>
        <dbReference type="ARBA" id="ARBA00022729"/>
    </source>
</evidence>
<dbReference type="InterPro" id="IPR006201">
    <property type="entry name" value="Neur_channel"/>
</dbReference>
<dbReference type="PANTHER" id="PTHR18945">
    <property type="entry name" value="NEUROTRANSMITTER GATED ION CHANNEL"/>
    <property type="match status" value="1"/>
</dbReference>
<name>A0A7E4UR87_PANRE</name>
<evidence type="ECO:0000256" key="9">
    <source>
        <dbReference type="ARBA" id="ARBA00023136"/>
    </source>
</evidence>
<dbReference type="SUPFAM" id="SSF90112">
    <property type="entry name" value="Neurotransmitter-gated ion-channel transmembrane pore"/>
    <property type="match status" value="1"/>
</dbReference>
<keyword evidence="9 11" id="KW-0472">Membrane</keyword>
<keyword evidence="10 11" id="KW-0407">Ion channel</keyword>
<organism evidence="14 15">
    <name type="scientific">Panagrellus redivivus</name>
    <name type="common">Microworm</name>
    <dbReference type="NCBI Taxonomy" id="6233"/>
    <lineage>
        <taxon>Eukaryota</taxon>
        <taxon>Metazoa</taxon>
        <taxon>Ecdysozoa</taxon>
        <taxon>Nematoda</taxon>
        <taxon>Chromadorea</taxon>
        <taxon>Rhabditida</taxon>
        <taxon>Tylenchina</taxon>
        <taxon>Panagrolaimomorpha</taxon>
        <taxon>Panagrolaimoidea</taxon>
        <taxon>Panagrolaimidae</taxon>
        <taxon>Panagrellus</taxon>
    </lineage>
</organism>
<evidence type="ECO:0000256" key="10">
    <source>
        <dbReference type="ARBA" id="ARBA00023303"/>
    </source>
</evidence>
<dbReference type="SUPFAM" id="SSF63712">
    <property type="entry name" value="Nicotinic receptor ligand binding domain-like"/>
    <property type="match status" value="1"/>
</dbReference>
<keyword evidence="3 11" id="KW-0813">Transport</keyword>
<dbReference type="Gene3D" id="1.20.58.390">
    <property type="entry name" value="Neurotransmitter-gated ion-channel transmembrane domain"/>
    <property type="match status" value="1"/>
</dbReference>
<dbReference type="GO" id="GO:0005886">
    <property type="term" value="C:plasma membrane"/>
    <property type="evidence" value="ECO:0007669"/>
    <property type="project" value="UniProtKB-SubCell"/>
</dbReference>